<keyword evidence="10" id="KW-1185">Reference proteome</keyword>
<keyword evidence="3" id="KW-0326">Glycosidase</keyword>
<feature type="domain" description="Glycoside hydrolase family 2 immunoglobulin-like beta-sandwich" evidence="4">
    <location>
        <begin position="179"/>
        <end position="285"/>
    </location>
</feature>
<dbReference type="SUPFAM" id="SSF51445">
    <property type="entry name" value="(Trans)glycosidases"/>
    <property type="match status" value="1"/>
</dbReference>
<feature type="domain" description="Glycosyl hydrolases family 2 sugar binding" evidence="6">
    <location>
        <begin position="12"/>
        <end position="164"/>
    </location>
</feature>
<dbReference type="NCBIfam" id="NF041463">
    <property type="entry name" value="GalB"/>
    <property type="match status" value="1"/>
</dbReference>
<proteinExistence type="inferred from homology"/>
<organism evidence="9 10">
    <name type="scientific">Pontiella desulfatans</name>
    <dbReference type="NCBI Taxonomy" id="2750659"/>
    <lineage>
        <taxon>Bacteria</taxon>
        <taxon>Pseudomonadati</taxon>
        <taxon>Kiritimatiellota</taxon>
        <taxon>Kiritimatiellia</taxon>
        <taxon>Kiritimatiellales</taxon>
        <taxon>Pontiellaceae</taxon>
        <taxon>Pontiella</taxon>
    </lineage>
</organism>
<keyword evidence="2" id="KW-0378">Hydrolase</keyword>
<evidence type="ECO:0000256" key="1">
    <source>
        <dbReference type="ARBA" id="ARBA00007401"/>
    </source>
</evidence>
<dbReference type="InterPro" id="IPR036156">
    <property type="entry name" value="Beta-gal/glucu_dom_sf"/>
</dbReference>
<dbReference type="Proteomes" id="UP000366872">
    <property type="component" value="Unassembled WGS sequence"/>
</dbReference>
<dbReference type="SUPFAM" id="SSF49373">
    <property type="entry name" value="Invasin/intimin cell-adhesion fragments"/>
    <property type="match status" value="1"/>
</dbReference>
<evidence type="ECO:0000313" key="10">
    <source>
        <dbReference type="Proteomes" id="UP000366872"/>
    </source>
</evidence>
<dbReference type="PANTHER" id="PTHR42732:SF1">
    <property type="entry name" value="BETA-MANNOSIDASE"/>
    <property type="match status" value="1"/>
</dbReference>
<reference evidence="9 10" key="1">
    <citation type="submission" date="2019-04" db="EMBL/GenBank/DDBJ databases">
        <authorList>
            <person name="Van Vliet M D."/>
        </authorList>
    </citation>
    <scope>NUCLEOTIDE SEQUENCE [LARGE SCALE GENOMIC DNA]</scope>
    <source>
        <strain evidence="9 10">F1</strain>
    </source>
</reference>
<accession>A0A6C2U808</accession>
<feature type="domain" description="Glycoside hydrolase family 2" evidence="8">
    <location>
        <begin position="736"/>
        <end position="838"/>
    </location>
</feature>
<sequence length="854" mass="96007">MILNTSVRSRISLNGGWRFLVVPEGNTSPESACEADFDDSGWRTVNLPHDWAIEGPFDIKLDGATGKLPWRRQGWYRKTFTLPATDSGKRIFLDIDGAMANSTIYLNGKKAGGRPYGYMPFRTELTELLNFGGENVLAVHLNTAKWGSRWYPGAGIYRNVWLVKTHPVSIGRWGVHIQTPEISDREGTVTLDVTLENRSDEPVSVRVQSMVYEYGPDAQPGKVVGKSASCTLSIPPEGSKVAAQKVAVPSPKRWELTDPQRYLSVTEVFVQDRLVDTFLQPFGFRTLDFTANEGFRLNGQRVAVQGVCMHHDLGPLGTAFNTRAFERQMEIMKEMGVNALRTSHNPPAPEVLEICDRMGILVQVETFDCWRWSKTPNDYSAWFDEWHERDLGDIMRMARNHPSVFMWCLGNEVNELESPEGIEIVQRLKSIARRYDTSCPVTVGSNRPQASINGFQKHVDVFGFNYFPAYYDVFQRHEENRGRPFVGTETASCISSRGEYFFPVFDDFRGRPSGGYPGRSACGSDDVDEKISRGTGGDFQMSSYDVGAPGWAATPDYEFMMLDKNPAAHGEFVWTGFDYIGEPTPYNDDMTNLLNFSDPEKQAEMKAEMNRLGNVNVPSRSSYFGIVDLCGFRKDRFYMYQARWRPEWPMAHLLPHWNWPERVGKVTPVHLYTSGDEAELFVNGTSLGRKKKGEFEYRLRWNDVCYQPGELKAVAYKNGKKWAEDIVKTAGNAARLSMSADRVRIAADGYDLSFITVRVTDQDGTLVPRTHNTVKYTLEGPGEIVAVGNGNPNSHESFQSTERRVFNGLALVVVRSVKGRCGTVRIRAAAQGLECAAITLRSGMGVETSEKNEK</sequence>
<dbReference type="InterPro" id="IPR006102">
    <property type="entry name" value="Ig-like_GH2"/>
</dbReference>
<dbReference type="InterPro" id="IPR008964">
    <property type="entry name" value="Invasin/intimin_cell_adhesion"/>
</dbReference>
<dbReference type="GO" id="GO:0005975">
    <property type="term" value="P:carbohydrate metabolic process"/>
    <property type="evidence" value="ECO:0007669"/>
    <property type="project" value="InterPro"/>
</dbReference>
<dbReference type="GO" id="GO:0004553">
    <property type="term" value="F:hydrolase activity, hydrolyzing O-glycosyl compounds"/>
    <property type="evidence" value="ECO:0007669"/>
    <property type="project" value="InterPro"/>
</dbReference>
<dbReference type="InterPro" id="IPR032311">
    <property type="entry name" value="DUF4982"/>
</dbReference>
<dbReference type="InterPro" id="IPR040605">
    <property type="entry name" value="Glyco_hydro2_dom5"/>
</dbReference>
<protein>
    <submittedName>
        <fullName evidence="9">Beta-galactosidase BoGH2A</fullName>
    </submittedName>
</protein>
<evidence type="ECO:0000259" key="8">
    <source>
        <dbReference type="Pfam" id="PF18565"/>
    </source>
</evidence>
<dbReference type="InterPro" id="IPR017853">
    <property type="entry name" value="GH"/>
</dbReference>
<gene>
    <name evidence="9" type="ORF">PDESU_04833</name>
</gene>
<dbReference type="EMBL" id="CAAHFG010000003">
    <property type="protein sequence ID" value="VGO16242.1"/>
    <property type="molecule type" value="Genomic_DNA"/>
</dbReference>
<dbReference type="InterPro" id="IPR006104">
    <property type="entry name" value="Glyco_hydro_2_N"/>
</dbReference>
<dbReference type="InterPro" id="IPR051913">
    <property type="entry name" value="GH2_Domain-Containing"/>
</dbReference>
<dbReference type="Pfam" id="PF02837">
    <property type="entry name" value="Glyco_hydro_2_N"/>
    <property type="match status" value="1"/>
</dbReference>
<evidence type="ECO:0000313" key="9">
    <source>
        <dbReference type="EMBL" id="VGO16242.1"/>
    </source>
</evidence>
<dbReference type="Pfam" id="PF16355">
    <property type="entry name" value="DUF4982"/>
    <property type="match status" value="1"/>
</dbReference>
<dbReference type="InterPro" id="IPR008979">
    <property type="entry name" value="Galactose-bd-like_sf"/>
</dbReference>
<dbReference type="SUPFAM" id="SSF49785">
    <property type="entry name" value="Galactose-binding domain-like"/>
    <property type="match status" value="1"/>
</dbReference>
<dbReference type="Gene3D" id="3.20.20.80">
    <property type="entry name" value="Glycosidases"/>
    <property type="match status" value="1"/>
</dbReference>
<dbReference type="PANTHER" id="PTHR42732">
    <property type="entry name" value="BETA-GALACTOSIDASE"/>
    <property type="match status" value="1"/>
</dbReference>
<feature type="domain" description="Glycoside hydrolase family 2 catalytic" evidence="5">
    <location>
        <begin position="293"/>
        <end position="473"/>
    </location>
</feature>
<dbReference type="PRINTS" id="PR00132">
    <property type="entry name" value="GLHYDRLASE2"/>
</dbReference>
<dbReference type="Gene3D" id="2.60.40.10">
    <property type="entry name" value="Immunoglobulins"/>
    <property type="match status" value="3"/>
</dbReference>
<dbReference type="Pfam" id="PF02836">
    <property type="entry name" value="Glyco_hydro_2_C"/>
    <property type="match status" value="1"/>
</dbReference>
<comment type="similarity">
    <text evidence="1">Belongs to the glycosyl hydrolase 2 family.</text>
</comment>
<evidence type="ECO:0000259" key="5">
    <source>
        <dbReference type="Pfam" id="PF02836"/>
    </source>
</evidence>
<evidence type="ECO:0000256" key="3">
    <source>
        <dbReference type="ARBA" id="ARBA00023295"/>
    </source>
</evidence>
<dbReference type="InterPro" id="IPR006101">
    <property type="entry name" value="Glyco_hydro_2"/>
</dbReference>
<name>A0A6C2U808_PONDE</name>
<dbReference type="InterPro" id="IPR013783">
    <property type="entry name" value="Ig-like_fold"/>
</dbReference>
<dbReference type="RefSeq" id="WP_136081776.1">
    <property type="nucleotide sequence ID" value="NZ_CAAHFG010000003.1"/>
</dbReference>
<dbReference type="InterPro" id="IPR006103">
    <property type="entry name" value="Glyco_hydro_2_cat"/>
</dbReference>
<evidence type="ECO:0000259" key="7">
    <source>
        <dbReference type="Pfam" id="PF16355"/>
    </source>
</evidence>
<dbReference type="Pfam" id="PF00703">
    <property type="entry name" value="Glyco_hydro_2"/>
    <property type="match status" value="1"/>
</dbReference>
<dbReference type="AlphaFoldDB" id="A0A6C2U808"/>
<evidence type="ECO:0000256" key="2">
    <source>
        <dbReference type="ARBA" id="ARBA00022801"/>
    </source>
</evidence>
<evidence type="ECO:0000259" key="4">
    <source>
        <dbReference type="Pfam" id="PF00703"/>
    </source>
</evidence>
<dbReference type="InterPro" id="IPR048229">
    <property type="entry name" value="GalB-like"/>
</dbReference>
<dbReference type="SUPFAM" id="SSF49303">
    <property type="entry name" value="beta-Galactosidase/glucuronidase domain"/>
    <property type="match status" value="1"/>
</dbReference>
<feature type="domain" description="DUF4982" evidence="7">
    <location>
        <begin position="664"/>
        <end position="723"/>
    </location>
</feature>
<dbReference type="Gene3D" id="2.60.120.260">
    <property type="entry name" value="Galactose-binding domain-like"/>
    <property type="match status" value="1"/>
</dbReference>
<evidence type="ECO:0000259" key="6">
    <source>
        <dbReference type="Pfam" id="PF02837"/>
    </source>
</evidence>
<dbReference type="Pfam" id="PF18565">
    <property type="entry name" value="Glyco_hydro2_C5"/>
    <property type="match status" value="1"/>
</dbReference>